<name>A0A3S2YXM1_9HYPH</name>
<evidence type="ECO:0000313" key="2">
    <source>
        <dbReference type="Proteomes" id="UP000286997"/>
    </source>
</evidence>
<keyword evidence="2" id="KW-1185">Reference proteome</keyword>
<accession>A0A3S2YXM1</accession>
<gene>
    <name evidence="1" type="ORF">EOE48_01665</name>
</gene>
<reference evidence="1 2" key="1">
    <citation type="submission" date="2019-01" db="EMBL/GenBank/DDBJ databases">
        <authorList>
            <person name="Chen W.-M."/>
        </authorList>
    </citation>
    <scope>NUCLEOTIDE SEQUENCE [LARGE SCALE GENOMIC DNA]</scope>
    <source>
        <strain evidence="1 2">TER-1</strain>
    </source>
</reference>
<organism evidence="1 2">
    <name type="scientific">Methylobacterium oryzihabitans</name>
    <dbReference type="NCBI Taxonomy" id="2499852"/>
    <lineage>
        <taxon>Bacteria</taxon>
        <taxon>Pseudomonadati</taxon>
        <taxon>Pseudomonadota</taxon>
        <taxon>Alphaproteobacteria</taxon>
        <taxon>Hyphomicrobiales</taxon>
        <taxon>Methylobacteriaceae</taxon>
        <taxon>Methylobacterium</taxon>
    </lineage>
</organism>
<proteinExistence type="predicted"/>
<dbReference type="OrthoDB" id="7509188at2"/>
<sequence length="193" mass="20330">MSRNGHVDLDFGGALRRFRLAIGDLEALQEEIGLGPLDLLHRLHRGRSFRFSDIRTCLRLALVGGGLGVTEADRLVASLDAMPCLEAIATATLVLAAALDGAADEPVGRGGEDGPARADGRLAFAGFYAAAAAMGLSPLDLRAMSLWQFAATVDGFNRARDPDAPEPLTPAEEDALWSWLHGESAAPATEEPA</sequence>
<dbReference type="InterPro" id="IPR021791">
    <property type="entry name" value="Phage_TAC_11"/>
</dbReference>
<protein>
    <submittedName>
        <fullName evidence="1">Gene transfer agent family protein</fullName>
    </submittedName>
</protein>
<dbReference type="Pfam" id="PF11836">
    <property type="entry name" value="Phage_TAC_11"/>
    <property type="match status" value="1"/>
</dbReference>
<comment type="caution">
    <text evidence="1">The sequence shown here is derived from an EMBL/GenBank/DDBJ whole genome shotgun (WGS) entry which is preliminary data.</text>
</comment>
<dbReference type="RefSeq" id="WP_127727023.1">
    <property type="nucleotide sequence ID" value="NZ_SACP01000001.1"/>
</dbReference>
<dbReference type="EMBL" id="SACP01000001">
    <property type="protein sequence ID" value="RVU21780.1"/>
    <property type="molecule type" value="Genomic_DNA"/>
</dbReference>
<dbReference type="AlphaFoldDB" id="A0A3S2YXM1"/>
<dbReference type="Proteomes" id="UP000286997">
    <property type="component" value="Unassembled WGS sequence"/>
</dbReference>
<evidence type="ECO:0000313" key="1">
    <source>
        <dbReference type="EMBL" id="RVU21780.1"/>
    </source>
</evidence>